<dbReference type="InterPro" id="IPR006905">
    <property type="entry name" value="Flavin_halogenase"/>
</dbReference>
<dbReference type="Proteomes" id="UP000664521">
    <property type="component" value="Unassembled WGS sequence"/>
</dbReference>
<dbReference type="SUPFAM" id="SSF51905">
    <property type="entry name" value="FAD/NAD(P)-binding domain"/>
    <property type="match status" value="1"/>
</dbReference>
<proteinExistence type="inferred from homology"/>
<feature type="region of interest" description="Disordered" evidence="4">
    <location>
        <begin position="139"/>
        <end position="166"/>
    </location>
</feature>
<dbReference type="InterPro" id="IPR050816">
    <property type="entry name" value="Flavin-dep_Halogenase_NPB"/>
</dbReference>
<keyword evidence="3" id="KW-0503">Monooxygenase</keyword>
<gene>
    <name evidence="5" type="ORF">HETSPECPRED_004136</name>
</gene>
<evidence type="ECO:0000256" key="3">
    <source>
        <dbReference type="ARBA" id="ARBA00023033"/>
    </source>
</evidence>
<dbReference type="GO" id="GO:0004497">
    <property type="term" value="F:monooxygenase activity"/>
    <property type="evidence" value="ECO:0007669"/>
    <property type="project" value="UniProtKB-KW"/>
</dbReference>
<evidence type="ECO:0000256" key="2">
    <source>
        <dbReference type="ARBA" id="ARBA00023002"/>
    </source>
</evidence>
<dbReference type="PRINTS" id="PR00420">
    <property type="entry name" value="RNGMNOXGNASE"/>
</dbReference>
<dbReference type="OrthoDB" id="3340390at2759"/>
<comment type="similarity">
    <text evidence="1">Belongs to the flavin-dependent halogenase family.</text>
</comment>
<evidence type="ECO:0000256" key="1">
    <source>
        <dbReference type="ARBA" id="ARBA00005706"/>
    </source>
</evidence>
<dbReference type="EMBL" id="CAJPDS010000025">
    <property type="protein sequence ID" value="CAF9919997.1"/>
    <property type="molecule type" value="Genomic_DNA"/>
</dbReference>
<dbReference type="PANTHER" id="PTHR43747">
    <property type="entry name" value="FAD-BINDING PROTEIN"/>
    <property type="match status" value="1"/>
</dbReference>
<dbReference type="Pfam" id="PF04820">
    <property type="entry name" value="Trp_halogenase"/>
    <property type="match status" value="2"/>
</dbReference>
<keyword evidence="6" id="KW-1185">Reference proteome</keyword>
<sequence length="564" mass="61044">MAVPTECTVLVIGGGPGGSYAAAALAREGISTVLLEADVFPRYHVGESMVASLRHFLRFIDLDTTFENHGFVKKTGAAFKLNNQREAYTDFVVAAGPDSYAWNVIRSESDDLMFRHAGKSGAKIFDGTRVNAIEFAPLDVGEDHPNDSNNNAPSNPGLPVSATWSRKDGSSGEIKFGYLVDASGRTGLVSTKYLKNRTFNQELKNVASWGYWRGAIQYGVGTPKEGQPFFEALQDGSGWAWFIPLHNMTTSVGIVMNQAMSTDKKKTTASLSSKEFYLASVQGARGVAGLLSKAELATDIKHASDWSYSASSYGSPYIRIVGDAGAFIDPYFSSGVHLALSGALSAAVTICASIKGDCEERVAWKWHSQGVAERFTRFLLVVLGATKQIRSKDAPVLNSSGDDGFDDAFSIIRPVIQGIADVDGKTSTEEVNKAVDFTYNAVHQNTPEERKAVVQELQNSNDQAEGGNGTSSHTWKTVVNEALEDEERKVMTVVKNVFADYFTVDAFDGMVANLKHGSLGLVKTSIEETESGEKVADKRPRVELDAKQAIVEHRFVEVAMPTAV</sequence>
<name>A0A8H3FC82_9LECA</name>
<evidence type="ECO:0000313" key="6">
    <source>
        <dbReference type="Proteomes" id="UP000664521"/>
    </source>
</evidence>
<accession>A0A8H3FC82</accession>
<dbReference type="Gene3D" id="3.50.50.60">
    <property type="entry name" value="FAD/NAD(P)-binding domain"/>
    <property type="match status" value="1"/>
</dbReference>
<protein>
    <recommendedName>
        <fullName evidence="7">Halogenase</fullName>
    </recommendedName>
</protein>
<dbReference type="InterPro" id="IPR036188">
    <property type="entry name" value="FAD/NAD-bd_sf"/>
</dbReference>
<comment type="caution">
    <text evidence="5">The sequence shown here is derived from an EMBL/GenBank/DDBJ whole genome shotgun (WGS) entry which is preliminary data.</text>
</comment>
<organism evidence="5 6">
    <name type="scientific">Heterodermia speciosa</name>
    <dbReference type="NCBI Taxonomy" id="116794"/>
    <lineage>
        <taxon>Eukaryota</taxon>
        <taxon>Fungi</taxon>
        <taxon>Dikarya</taxon>
        <taxon>Ascomycota</taxon>
        <taxon>Pezizomycotina</taxon>
        <taxon>Lecanoromycetes</taxon>
        <taxon>OSLEUM clade</taxon>
        <taxon>Lecanoromycetidae</taxon>
        <taxon>Caliciales</taxon>
        <taxon>Physciaceae</taxon>
        <taxon>Heterodermia</taxon>
    </lineage>
</organism>
<evidence type="ECO:0000313" key="5">
    <source>
        <dbReference type="EMBL" id="CAF9919997.1"/>
    </source>
</evidence>
<evidence type="ECO:0000256" key="4">
    <source>
        <dbReference type="SAM" id="MobiDB-lite"/>
    </source>
</evidence>
<dbReference type="PANTHER" id="PTHR43747:SF5">
    <property type="entry name" value="FAD-BINDING DOMAIN-CONTAINING PROTEIN"/>
    <property type="match status" value="1"/>
</dbReference>
<keyword evidence="2" id="KW-0560">Oxidoreductase</keyword>
<dbReference type="AlphaFoldDB" id="A0A8H3FC82"/>
<evidence type="ECO:0008006" key="7">
    <source>
        <dbReference type="Google" id="ProtNLM"/>
    </source>
</evidence>
<reference evidence="5" key="1">
    <citation type="submission" date="2021-03" db="EMBL/GenBank/DDBJ databases">
        <authorList>
            <person name="Tagirdzhanova G."/>
        </authorList>
    </citation>
    <scope>NUCLEOTIDE SEQUENCE</scope>
</reference>